<dbReference type="HOGENOM" id="CLU_2224902_0_0_1"/>
<reference evidence="1 2" key="1">
    <citation type="journal article" date="2014" name="BMC Genomics">
        <title>Comparative genome sequencing reveals chemotype-specific gene clusters in the toxigenic black mold Stachybotrys.</title>
        <authorList>
            <person name="Semeiks J."/>
            <person name="Borek D."/>
            <person name="Otwinowski Z."/>
            <person name="Grishin N.V."/>
        </authorList>
    </citation>
    <scope>NUCLEOTIDE SEQUENCE [LARGE SCALE GENOMIC DNA]</scope>
    <source>
        <strain evidence="2">CBS 109288 / IBT 7711</strain>
    </source>
</reference>
<sequence length="106" mass="11411">MPGTKPKSTSALASCSHLSTWGAVATRFLRSLSSSFLFRLKVPRPSSTRPPSVLLLQPSSTSHPSLCFTPEPSSITTNLAYSHEETKFPSGMGPPGAFLFPFVHSF</sequence>
<protein>
    <submittedName>
        <fullName evidence="1">Uncharacterized protein</fullName>
    </submittedName>
</protein>
<evidence type="ECO:0000313" key="2">
    <source>
        <dbReference type="Proteomes" id="UP000028045"/>
    </source>
</evidence>
<gene>
    <name evidence="1" type="ORF">S7711_11057</name>
</gene>
<dbReference type="EMBL" id="KL648443">
    <property type="protein sequence ID" value="KEY70443.1"/>
    <property type="molecule type" value="Genomic_DNA"/>
</dbReference>
<organism evidence="1 2">
    <name type="scientific">Stachybotrys chartarum (strain CBS 109288 / IBT 7711)</name>
    <name type="common">Toxic black mold</name>
    <name type="synonym">Stilbospora chartarum</name>
    <dbReference type="NCBI Taxonomy" id="1280523"/>
    <lineage>
        <taxon>Eukaryota</taxon>
        <taxon>Fungi</taxon>
        <taxon>Dikarya</taxon>
        <taxon>Ascomycota</taxon>
        <taxon>Pezizomycotina</taxon>
        <taxon>Sordariomycetes</taxon>
        <taxon>Hypocreomycetidae</taxon>
        <taxon>Hypocreales</taxon>
        <taxon>Stachybotryaceae</taxon>
        <taxon>Stachybotrys</taxon>
    </lineage>
</organism>
<proteinExistence type="predicted"/>
<dbReference type="Proteomes" id="UP000028045">
    <property type="component" value="Unassembled WGS sequence"/>
</dbReference>
<evidence type="ECO:0000313" key="1">
    <source>
        <dbReference type="EMBL" id="KEY70443.1"/>
    </source>
</evidence>
<dbReference type="AlphaFoldDB" id="A0A084AYR4"/>
<name>A0A084AYR4_STACB</name>
<keyword evidence="2" id="KW-1185">Reference proteome</keyword>
<accession>A0A084AYR4</accession>